<feature type="region of interest" description="Disordered" evidence="14">
    <location>
        <begin position="322"/>
        <end position="367"/>
    </location>
</feature>
<dbReference type="CDD" id="cd05117">
    <property type="entry name" value="STKc_CAMK"/>
    <property type="match status" value="1"/>
</dbReference>
<keyword evidence="3 13" id="KW-0723">Serine/threonine-protein kinase</keyword>
<dbReference type="PROSITE" id="PS00107">
    <property type="entry name" value="PROTEIN_KINASE_ATP"/>
    <property type="match status" value="1"/>
</dbReference>
<feature type="region of interest" description="Disordered" evidence="14">
    <location>
        <begin position="391"/>
        <end position="410"/>
    </location>
</feature>
<dbReference type="GO" id="GO:0004683">
    <property type="term" value="F:calcium/calmodulin-dependent protein kinase activity"/>
    <property type="evidence" value="ECO:0007669"/>
    <property type="project" value="UniProtKB-EC"/>
</dbReference>
<organism evidence="16 17">
    <name type="scientific">Friedmanniomyces endolithicus</name>
    <dbReference type="NCBI Taxonomy" id="329885"/>
    <lineage>
        <taxon>Eukaryota</taxon>
        <taxon>Fungi</taxon>
        <taxon>Dikarya</taxon>
        <taxon>Ascomycota</taxon>
        <taxon>Pezizomycotina</taxon>
        <taxon>Dothideomycetes</taxon>
        <taxon>Dothideomycetidae</taxon>
        <taxon>Mycosphaerellales</taxon>
        <taxon>Teratosphaeriaceae</taxon>
        <taxon>Friedmanniomyces</taxon>
    </lineage>
</organism>
<comment type="catalytic activity">
    <reaction evidence="10">
        <text>L-threonyl-[protein] + ATP = O-phospho-L-threonyl-[protein] + ADP + H(+)</text>
        <dbReference type="Rhea" id="RHEA:46608"/>
        <dbReference type="Rhea" id="RHEA-COMP:11060"/>
        <dbReference type="Rhea" id="RHEA-COMP:11605"/>
        <dbReference type="ChEBI" id="CHEBI:15378"/>
        <dbReference type="ChEBI" id="CHEBI:30013"/>
        <dbReference type="ChEBI" id="CHEBI:30616"/>
        <dbReference type="ChEBI" id="CHEBI:61977"/>
        <dbReference type="ChEBI" id="CHEBI:456216"/>
        <dbReference type="EC" id="2.7.11.17"/>
    </reaction>
</comment>
<evidence type="ECO:0000256" key="11">
    <source>
        <dbReference type="ARBA" id="ARBA00047430"/>
    </source>
</evidence>
<dbReference type="Pfam" id="PF00069">
    <property type="entry name" value="Pkinase"/>
    <property type="match status" value="1"/>
</dbReference>
<keyword evidence="9" id="KW-0112">Calmodulin-binding</keyword>
<evidence type="ECO:0000259" key="15">
    <source>
        <dbReference type="PROSITE" id="PS50011"/>
    </source>
</evidence>
<dbReference type="Gene3D" id="1.10.510.10">
    <property type="entry name" value="Transferase(Phosphotransferase) domain 1"/>
    <property type="match status" value="1"/>
</dbReference>
<dbReference type="Proteomes" id="UP001168146">
    <property type="component" value="Unassembled WGS sequence"/>
</dbReference>
<sequence>MADVVSNMLNKLHGQPESYDRKSKYRMGRTLGAGTYGIVKEADCPSGKVAVKIILKKNVKGNDQMVYDELEMLQKLKHPHIVRFVDWFESRDKYYIVTQLATGGELFDRICDKGKFTEKDASQTIKQVLDAVNYLHENHIVHRDLKPENLLYLTRADDSEIVLADFGIAKHLDTPDGMLKTMAGSFGYAAPEVMLKKGHSYPVDMWSMGVITYTLLCGYSPFRSESLADLIDETKHGRVVFHERYWKDVSQQAKDFIMTLLKPDPQERATSAQALRHPWIKGVGATEHNLLPEIKTYMARAKLRRGIDLVKLANRIEALKMQEDEEESVPQGADVPADPKKAAEEAMHAHAAGAGGLKPPESDLPRKRSFSKLAKTAIFREVVLAKVREMKAQEEQQRTISEATGAAAKH</sequence>
<dbReference type="EC" id="2.7.11.17" evidence="2"/>
<feature type="binding site" evidence="12">
    <location>
        <position position="56"/>
    </location>
    <ligand>
        <name>ATP</name>
        <dbReference type="ChEBI" id="CHEBI:30616"/>
    </ligand>
</feature>
<comment type="similarity">
    <text evidence="1">Belongs to the protein kinase superfamily. CAMK Ser/Thr protein kinase family. CaMK subfamily.</text>
</comment>
<evidence type="ECO:0000313" key="16">
    <source>
        <dbReference type="EMBL" id="KAK0319093.1"/>
    </source>
</evidence>
<evidence type="ECO:0000256" key="12">
    <source>
        <dbReference type="PROSITE-ProRule" id="PRU10141"/>
    </source>
</evidence>
<evidence type="ECO:0000256" key="8">
    <source>
        <dbReference type="ARBA" id="ARBA00022840"/>
    </source>
</evidence>
<dbReference type="Gene3D" id="3.30.200.20">
    <property type="entry name" value="Phosphorylase Kinase, domain 1"/>
    <property type="match status" value="1"/>
</dbReference>
<dbReference type="GO" id="GO:0005516">
    <property type="term" value="F:calmodulin binding"/>
    <property type="evidence" value="ECO:0007669"/>
    <property type="project" value="UniProtKB-KW"/>
</dbReference>
<dbReference type="SUPFAM" id="SSF56112">
    <property type="entry name" value="Protein kinase-like (PK-like)"/>
    <property type="match status" value="1"/>
</dbReference>
<evidence type="ECO:0000256" key="13">
    <source>
        <dbReference type="RuleBase" id="RU000304"/>
    </source>
</evidence>
<dbReference type="SMART" id="SM00220">
    <property type="entry name" value="S_TKc"/>
    <property type="match status" value="1"/>
</dbReference>
<dbReference type="AlphaFoldDB" id="A0AAN6J6I9"/>
<evidence type="ECO:0000256" key="5">
    <source>
        <dbReference type="ARBA" id="ARBA00022679"/>
    </source>
</evidence>
<feature type="compositionally biased region" description="Basic and acidic residues" evidence="14">
    <location>
        <begin position="337"/>
        <end position="348"/>
    </location>
</feature>
<accession>A0AAN6J6I9</accession>
<feature type="domain" description="Protein kinase" evidence="15">
    <location>
        <begin position="25"/>
        <end position="280"/>
    </location>
</feature>
<evidence type="ECO:0000256" key="7">
    <source>
        <dbReference type="ARBA" id="ARBA00022777"/>
    </source>
</evidence>
<evidence type="ECO:0000313" key="17">
    <source>
        <dbReference type="Proteomes" id="UP001168146"/>
    </source>
</evidence>
<evidence type="ECO:0000256" key="10">
    <source>
        <dbReference type="ARBA" id="ARBA00047307"/>
    </source>
</evidence>
<keyword evidence="7 16" id="KW-0418">Kinase</keyword>
<keyword evidence="5 16" id="KW-0808">Transferase</keyword>
<evidence type="ECO:0000256" key="1">
    <source>
        <dbReference type="ARBA" id="ARBA00005354"/>
    </source>
</evidence>
<dbReference type="InterPro" id="IPR017441">
    <property type="entry name" value="Protein_kinase_ATP_BS"/>
</dbReference>
<evidence type="ECO:0000256" key="4">
    <source>
        <dbReference type="ARBA" id="ARBA00022553"/>
    </source>
</evidence>
<keyword evidence="4" id="KW-0597">Phosphoprotein</keyword>
<dbReference type="FunFam" id="3.30.200.20:FF:000278">
    <property type="entry name" value="Calcium/calmodulin-dependent protein kinase II"/>
    <property type="match status" value="1"/>
</dbReference>
<dbReference type="EMBL" id="JASUXU010000032">
    <property type="protein sequence ID" value="KAK0319093.1"/>
    <property type="molecule type" value="Genomic_DNA"/>
</dbReference>
<evidence type="ECO:0000256" key="14">
    <source>
        <dbReference type="SAM" id="MobiDB-lite"/>
    </source>
</evidence>
<dbReference type="PANTHER" id="PTHR24347">
    <property type="entry name" value="SERINE/THREONINE-PROTEIN KINASE"/>
    <property type="match status" value="1"/>
</dbReference>
<evidence type="ECO:0000256" key="9">
    <source>
        <dbReference type="ARBA" id="ARBA00022860"/>
    </source>
</evidence>
<proteinExistence type="inferred from homology"/>
<dbReference type="PROSITE" id="PS00108">
    <property type="entry name" value="PROTEIN_KINASE_ST"/>
    <property type="match status" value="1"/>
</dbReference>
<dbReference type="InterPro" id="IPR011009">
    <property type="entry name" value="Kinase-like_dom_sf"/>
</dbReference>
<dbReference type="InterPro" id="IPR008271">
    <property type="entry name" value="Ser/Thr_kinase_AS"/>
</dbReference>
<protein>
    <recommendedName>
        <fullName evidence="2">calcium/calmodulin-dependent protein kinase</fullName>
        <ecNumber evidence="2">2.7.11.17</ecNumber>
    </recommendedName>
</protein>
<evidence type="ECO:0000256" key="2">
    <source>
        <dbReference type="ARBA" id="ARBA00012434"/>
    </source>
</evidence>
<keyword evidence="6 12" id="KW-0547">Nucleotide-binding</keyword>
<dbReference type="PROSITE" id="PS50011">
    <property type="entry name" value="PROTEIN_KINASE_DOM"/>
    <property type="match status" value="1"/>
</dbReference>
<dbReference type="InterPro" id="IPR000719">
    <property type="entry name" value="Prot_kinase_dom"/>
</dbReference>
<dbReference type="GO" id="GO:0005524">
    <property type="term" value="F:ATP binding"/>
    <property type="evidence" value="ECO:0007669"/>
    <property type="project" value="UniProtKB-UniRule"/>
</dbReference>
<evidence type="ECO:0000256" key="6">
    <source>
        <dbReference type="ARBA" id="ARBA00022741"/>
    </source>
</evidence>
<comment type="caution">
    <text evidence="16">The sequence shown here is derived from an EMBL/GenBank/DDBJ whole genome shotgun (WGS) entry which is preliminary data.</text>
</comment>
<reference evidence="16" key="1">
    <citation type="submission" date="2021-12" db="EMBL/GenBank/DDBJ databases">
        <title>Black yeast isolated from Biological Soil Crust.</title>
        <authorList>
            <person name="Kurbessoian T."/>
        </authorList>
    </citation>
    <scope>NUCLEOTIDE SEQUENCE</scope>
    <source>
        <strain evidence="16">CCFEE 5208</strain>
    </source>
</reference>
<comment type="catalytic activity">
    <reaction evidence="11">
        <text>L-seryl-[protein] + ATP = O-phospho-L-seryl-[protein] + ADP + H(+)</text>
        <dbReference type="Rhea" id="RHEA:17989"/>
        <dbReference type="Rhea" id="RHEA-COMP:9863"/>
        <dbReference type="Rhea" id="RHEA-COMP:11604"/>
        <dbReference type="ChEBI" id="CHEBI:15378"/>
        <dbReference type="ChEBI" id="CHEBI:29999"/>
        <dbReference type="ChEBI" id="CHEBI:30616"/>
        <dbReference type="ChEBI" id="CHEBI:83421"/>
        <dbReference type="ChEBI" id="CHEBI:456216"/>
        <dbReference type="EC" id="2.7.11.17"/>
    </reaction>
</comment>
<evidence type="ECO:0000256" key="3">
    <source>
        <dbReference type="ARBA" id="ARBA00022527"/>
    </source>
</evidence>
<gene>
    <name evidence="16" type="primary">CMK2_2</name>
    <name evidence="16" type="ORF">LTR82_009857</name>
</gene>
<dbReference type="FunFam" id="1.10.510.10:FF:000449">
    <property type="entry name" value="Calcium/calmodulin-dependent protein kinase"/>
    <property type="match status" value="1"/>
</dbReference>
<name>A0AAN6J6I9_9PEZI</name>
<keyword evidence="8 12" id="KW-0067">ATP-binding</keyword>